<gene>
    <name evidence="1" type="ORF">A3D25_01595</name>
</gene>
<dbReference type="Proteomes" id="UP000177328">
    <property type="component" value="Unassembled WGS sequence"/>
</dbReference>
<dbReference type="AlphaFoldDB" id="A0A1F5KJZ9"/>
<organism evidence="1 2">
    <name type="scientific">Candidatus Daviesbacteria bacterium RIFCSPHIGHO2_02_FULL_43_12</name>
    <dbReference type="NCBI Taxonomy" id="1797776"/>
    <lineage>
        <taxon>Bacteria</taxon>
        <taxon>Candidatus Daviesiibacteriota</taxon>
    </lineage>
</organism>
<reference evidence="1 2" key="1">
    <citation type="journal article" date="2016" name="Nat. Commun.">
        <title>Thousands of microbial genomes shed light on interconnected biogeochemical processes in an aquifer system.</title>
        <authorList>
            <person name="Anantharaman K."/>
            <person name="Brown C.T."/>
            <person name="Hug L.A."/>
            <person name="Sharon I."/>
            <person name="Castelle C.J."/>
            <person name="Probst A.J."/>
            <person name="Thomas B.C."/>
            <person name="Singh A."/>
            <person name="Wilkins M.J."/>
            <person name="Karaoz U."/>
            <person name="Brodie E.L."/>
            <person name="Williams K.H."/>
            <person name="Hubbard S.S."/>
            <person name="Banfield J.F."/>
        </authorList>
    </citation>
    <scope>NUCLEOTIDE SEQUENCE [LARGE SCALE GENOMIC DNA]</scope>
</reference>
<sequence>MILEPLTNQQKHIPNFLYKFRFINTNQFQKLFNHKEPNTVQDWLKDLKDKGYIVSMYTRKVRGENNKPAVYYLASKARHLLKNEEGIELKALNLIYKEKRRTKKFIDHSLNLVDICLFLLSRKEAVEEIKFFTKTTLTGYDYFPKPHPDAYIVVKGKNKTKRYFLDLFDDYTPPFVYRNRVKQYLKYSQEGEWAVNTKNAPFPKILFVCPNESAKKHVYWYGKSVIAKSFEQVKLHVTTIDTIKFANADTKVWQDVEEIED</sequence>
<evidence type="ECO:0000313" key="2">
    <source>
        <dbReference type="Proteomes" id="UP000177328"/>
    </source>
</evidence>
<dbReference type="EMBL" id="MFDD01000002">
    <property type="protein sequence ID" value="OGE41204.1"/>
    <property type="molecule type" value="Genomic_DNA"/>
</dbReference>
<protein>
    <recommendedName>
        <fullName evidence="3">Replication-relaxation</fullName>
    </recommendedName>
</protein>
<name>A0A1F5KJZ9_9BACT</name>
<dbReference type="InterPro" id="IPR025855">
    <property type="entry name" value="Replic_Relax"/>
</dbReference>
<dbReference type="Pfam" id="PF13814">
    <property type="entry name" value="Replic_Relax"/>
    <property type="match status" value="1"/>
</dbReference>
<evidence type="ECO:0000313" key="1">
    <source>
        <dbReference type="EMBL" id="OGE41204.1"/>
    </source>
</evidence>
<evidence type="ECO:0008006" key="3">
    <source>
        <dbReference type="Google" id="ProtNLM"/>
    </source>
</evidence>
<proteinExistence type="predicted"/>
<comment type="caution">
    <text evidence="1">The sequence shown here is derived from an EMBL/GenBank/DDBJ whole genome shotgun (WGS) entry which is preliminary data.</text>
</comment>
<accession>A0A1F5KJZ9</accession>